<dbReference type="SMART" id="SM00490">
    <property type="entry name" value="HELICc"/>
    <property type="match status" value="1"/>
</dbReference>
<evidence type="ECO:0008006" key="10">
    <source>
        <dbReference type="Google" id="ProtNLM"/>
    </source>
</evidence>
<dbReference type="SMART" id="SM00847">
    <property type="entry name" value="HA2"/>
    <property type="match status" value="1"/>
</dbReference>
<dbReference type="Proteomes" id="UP000230973">
    <property type="component" value="Unassembled WGS sequence"/>
</dbReference>
<evidence type="ECO:0000259" key="7">
    <source>
        <dbReference type="PROSITE" id="PS51194"/>
    </source>
</evidence>
<evidence type="ECO:0000313" key="8">
    <source>
        <dbReference type="EMBL" id="PIY62804.1"/>
    </source>
</evidence>
<dbReference type="GO" id="GO:0004386">
    <property type="term" value="F:helicase activity"/>
    <property type="evidence" value="ECO:0007669"/>
    <property type="project" value="UniProtKB-KW"/>
</dbReference>
<evidence type="ECO:0000256" key="1">
    <source>
        <dbReference type="ARBA" id="ARBA00022741"/>
    </source>
</evidence>
<dbReference type="PROSITE" id="PS51192">
    <property type="entry name" value="HELICASE_ATP_BIND_1"/>
    <property type="match status" value="1"/>
</dbReference>
<feature type="region of interest" description="Disordered" evidence="5">
    <location>
        <begin position="1127"/>
        <end position="1149"/>
    </location>
</feature>
<dbReference type="InterPro" id="IPR007502">
    <property type="entry name" value="Helicase-assoc_dom"/>
</dbReference>
<evidence type="ECO:0000313" key="9">
    <source>
        <dbReference type="Proteomes" id="UP000230973"/>
    </source>
</evidence>
<keyword evidence="3" id="KW-0347">Helicase</keyword>
<dbReference type="InterPro" id="IPR048333">
    <property type="entry name" value="HA2_WH"/>
</dbReference>
<organism evidence="8 9">
    <name type="scientific">Candidatus Uhrbacteria bacterium CG_4_10_14_0_8_um_filter_58_22</name>
    <dbReference type="NCBI Taxonomy" id="1975029"/>
    <lineage>
        <taxon>Bacteria</taxon>
        <taxon>Candidatus Uhriibacteriota</taxon>
    </lineage>
</organism>
<feature type="compositionally biased region" description="Basic and acidic residues" evidence="5">
    <location>
        <begin position="1161"/>
        <end position="1170"/>
    </location>
</feature>
<feature type="region of interest" description="Disordered" evidence="5">
    <location>
        <begin position="1161"/>
        <end position="1197"/>
    </location>
</feature>
<dbReference type="InterPro" id="IPR001650">
    <property type="entry name" value="Helicase_C-like"/>
</dbReference>
<keyword evidence="2" id="KW-0378">Hydrolase</keyword>
<dbReference type="Pfam" id="PF04408">
    <property type="entry name" value="WHD_HA2"/>
    <property type="match status" value="1"/>
</dbReference>
<dbReference type="PANTHER" id="PTHR18934:SF99">
    <property type="entry name" value="ATP-DEPENDENT RNA HELICASE DHX37-RELATED"/>
    <property type="match status" value="1"/>
</dbReference>
<dbReference type="PANTHER" id="PTHR18934">
    <property type="entry name" value="ATP-DEPENDENT RNA HELICASE"/>
    <property type="match status" value="1"/>
</dbReference>
<dbReference type="SUPFAM" id="SSF52540">
    <property type="entry name" value="P-loop containing nucleoside triphosphate hydrolases"/>
    <property type="match status" value="1"/>
</dbReference>
<accession>A0A2M7QA35</accession>
<evidence type="ECO:0000259" key="6">
    <source>
        <dbReference type="PROSITE" id="PS51192"/>
    </source>
</evidence>
<feature type="region of interest" description="Disordered" evidence="5">
    <location>
        <begin position="207"/>
        <end position="227"/>
    </location>
</feature>
<dbReference type="Pfam" id="PF00271">
    <property type="entry name" value="Helicase_C"/>
    <property type="match status" value="1"/>
</dbReference>
<dbReference type="InterPro" id="IPR011709">
    <property type="entry name" value="DEAD-box_helicase_OB_fold"/>
</dbReference>
<evidence type="ECO:0000256" key="4">
    <source>
        <dbReference type="ARBA" id="ARBA00022840"/>
    </source>
</evidence>
<gene>
    <name evidence="8" type="ORF">COY93_02300</name>
</gene>
<dbReference type="GO" id="GO:0003723">
    <property type="term" value="F:RNA binding"/>
    <property type="evidence" value="ECO:0007669"/>
    <property type="project" value="TreeGrafter"/>
</dbReference>
<dbReference type="Pfam" id="PF21010">
    <property type="entry name" value="HA2_C"/>
    <property type="match status" value="1"/>
</dbReference>
<feature type="domain" description="Helicase ATP-binding" evidence="6">
    <location>
        <begin position="1"/>
        <end position="83"/>
    </location>
</feature>
<comment type="caution">
    <text evidence="8">The sequence shown here is derived from an EMBL/GenBank/DDBJ whole genome shotgun (WGS) entry which is preliminary data.</text>
</comment>
<evidence type="ECO:0000256" key="3">
    <source>
        <dbReference type="ARBA" id="ARBA00022806"/>
    </source>
</evidence>
<dbReference type="CDD" id="cd17917">
    <property type="entry name" value="DEXHc_RHA-like"/>
    <property type="match status" value="1"/>
</dbReference>
<keyword evidence="4" id="KW-0067">ATP-binding</keyword>
<evidence type="ECO:0000256" key="5">
    <source>
        <dbReference type="SAM" id="MobiDB-lite"/>
    </source>
</evidence>
<dbReference type="GO" id="GO:0005524">
    <property type="term" value="F:ATP binding"/>
    <property type="evidence" value="ECO:0007669"/>
    <property type="project" value="UniProtKB-KW"/>
</dbReference>
<dbReference type="GO" id="GO:0016787">
    <property type="term" value="F:hydrolase activity"/>
    <property type="evidence" value="ECO:0007669"/>
    <property type="project" value="UniProtKB-KW"/>
</dbReference>
<protein>
    <recommendedName>
        <fullName evidence="10">ATP-dependent RNA helicase HrpA</fullName>
    </recommendedName>
</protein>
<dbReference type="Gene3D" id="3.40.50.300">
    <property type="entry name" value="P-loop containing nucleotide triphosphate hydrolases"/>
    <property type="match status" value="2"/>
</dbReference>
<sequence>MTDGILLGRLQHDPLLMDFDVVMVDEAHERGLNTDFVLGLLKRAQRKRQERNLNPLKIIVASATLEKEKFAEYFGVDDPVEVEGRMFPVDVRYEKEQTRNVFRTAAEKVRKIIDEDGPGDILIFMPGKSEIEKTIDEIQGLGLPDLDILPLYGGMKPEDQRPVFRKSSRRKVIVATNIAETSVTIDGVAFVVDSGLIKQKRFSPRTGLDSLDAEPHAQSGCNQRMGRAGRTAPGVCYRLYTEEDFRRRDEYQTPEIVRSSIDSVVLAMKRIDIDDVRSFDFVDPPSPEAFDQAIEKLKALGALDEQEKLTETGRLMAELPLSPEIGRMVAEAEKYGCVGKICTIAALASCDRSVFFRPEGKFDEADSAQAEFRQSGSDFMSLLEVWNGWEASGSNIGWARRKFFDHRQLDEARKIRNQILGRLKRHGIQADDRNGKDPETIQKCVVSGLVQRLAVSSGRKGSYRFVAGPRSSFYTHPSSVAFKSQPDLLIGDGVMETRKVYARRCQPVKPEWLFEVAPQLIELDATRRSYDEQRGVVIRTESFRLKGNYVTVATKEQVETDPALANRELVDALLSGKKVDLPFVGANRELVQQLALLEIRSCGRVKPPQLADWYREKTRGAVKFDDLRLIQELLTLRFEDYCPPETMAEIERLFPESITVKGHELKVTYRHEYGYEASVMIPEDLLFEFERSDFPTIGDENGTTKMTFQVKHKYSSYCYADIEELKVKMDQELAKDAWNNFNAPPSPQVALSPGEPLPSLESLGAKPIEYFRSHSGEPFYAYPYHATYNKYDSELGQYVYVFGVKYSDDVKTAQSLDDQAVEIRTTENHKFLLEQERRELAEPARKRHEEMRVDMESFCKYGSDEHWIKPDSTIHRGIKAIWSRIGSLLSDNSSFDPSGAIKLMDQIEVKLDEARKEKESRESLMPEARARMDELSVRFEAITRSMAMQYGLTDGEFASLNDDWKVACALATGVSSSGRSATPDPQTALEKFRQIEARLSGLREVTPEQRKLTEAMSGRDSHYAQILRVQGGRLTESFPPGSSDRREHNPTVISVGGSGRHLAVSGNRVTFVYASGNTEGTWLLGDGDYLVGRDADTFLEVEEDPTASYGWKALGSVERDFSQPVFSGTGDDYYEPETSRPVQSDGGSVGAGLLGGLLEKFKKGGKDGKQKKGKAMTEETVPESRPAAPESEPERMTEEIRTALESELAGARFFLERVLATKKPVLPNKGQKRNKTAEGMLKVIVRAGELKRSLVEIESELDSSEEADRVRGRVQDIVRRSESAVSELHKLKDNQEGWTNRFDRFMTSVRQLAVEQEVGELDEAALAKARPLVAKLAELPTDPPDLDDQIELILLEATS</sequence>
<dbReference type="InterPro" id="IPR014001">
    <property type="entry name" value="Helicase_ATP-bd"/>
</dbReference>
<dbReference type="PROSITE" id="PS51194">
    <property type="entry name" value="HELICASE_CTER"/>
    <property type="match status" value="1"/>
</dbReference>
<keyword evidence="1" id="KW-0547">Nucleotide-binding</keyword>
<dbReference type="Pfam" id="PF07717">
    <property type="entry name" value="OB_NTP_bind"/>
    <property type="match status" value="1"/>
</dbReference>
<feature type="domain" description="Helicase C-terminal" evidence="7">
    <location>
        <begin position="108"/>
        <end position="272"/>
    </location>
</feature>
<reference evidence="9" key="1">
    <citation type="submission" date="2017-09" db="EMBL/GenBank/DDBJ databases">
        <title>Depth-based differentiation of microbial function through sediment-hosted aquifers and enrichment of novel symbionts in the deep terrestrial subsurface.</title>
        <authorList>
            <person name="Probst A.J."/>
            <person name="Ladd B."/>
            <person name="Jarett J.K."/>
            <person name="Geller-Mcgrath D.E."/>
            <person name="Sieber C.M.K."/>
            <person name="Emerson J.B."/>
            <person name="Anantharaman K."/>
            <person name="Thomas B.C."/>
            <person name="Malmstrom R."/>
            <person name="Stieglmeier M."/>
            <person name="Klingl A."/>
            <person name="Woyke T."/>
            <person name="Ryan C.M."/>
            <person name="Banfield J.F."/>
        </authorList>
    </citation>
    <scope>NUCLEOTIDE SEQUENCE [LARGE SCALE GENOMIC DNA]</scope>
</reference>
<name>A0A2M7QA35_9BACT</name>
<dbReference type="Gene3D" id="1.20.120.1080">
    <property type="match status" value="1"/>
</dbReference>
<evidence type="ECO:0000256" key="2">
    <source>
        <dbReference type="ARBA" id="ARBA00022801"/>
    </source>
</evidence>
<dbReference type="InterPro" id="IPR027417">
    <property type="entry name" value="P-loop_NTPase"/>
</dbReference>
<dbReference type="CDD" id="cd18791">
    <property type="entry name" value="SF2_C_RHA"/>
    <property type="match status" value="1"/>
</dbReference>
<proteinExistence type="predicted"/>
<dbReference type="EMBL" id="PFLC01000027">
    <property type="protein sequence ID" value="PIY62804.1"/>
    <property type="molecule type" value="Genomic_DNA"/>
</dbReference>